<feature type="chain" id="PRO_5035473767" evidence="1">
    <location>
        <begin position="22"/>
        <end position="262"/>
    </location>
</feature>
<dbReference type="InterPro" id="IPR037524">
    <property type="entry name" value="PA14/GLEYA"/>
</dbReference>
<sequence>MSPRRVLAVAGFLALTGMAQATDWLHKSDWLHKTTTVTVTQTKTVTPTTTPSACPTVCPAPPSCNNEGLDWAYYNSSARNTDTTYSTFHPDTFKAVRPVYIGTTSYVGGLYGSEGEQQGAIYDTDRNFNLNFFALNQRAYLYACEGGVYRFSIPYANDAVFLWTGAKAYSGWTDENADARARYNQPDHIPGSAEFELEIPAGTYVPIRFVYGQAQYGGGFRFNVTAPSGEVIVSDETLSPYVVRYSCDRTTAPAFPAYGREP</sequence>
<evidence type="ECO:0000313" key="4">
    <source>
        <dbReference type="Proteomes" id="UP000813444"/>
    </source>
</evidence>
<accession>A0A8K0SPX9</accession>
<evidence type="ECO:0000259" key="2">
    <source>
        <dbReference type="PROSITE" id="PS51820"/>
    </source>
</evidence>
<dbReference type="Pfam" id="PF10528">
    <property type="entry name" value="GLEYA"/>
    <property type="match status" value="1"/>
</dbReference>
<feature type="signal peptide" evidence="1">
    <location>
        <begin position="1"/>
        <end position="21"/>
    </location>
</feature>
<dbReference type="InterPro" id="IPR018871">
    <property type="entry name" value="GLEYA_adhesin_domain"/>
</dbReference>
<keyword evidence="4" id="KW-1185">Reference proteome</keyword>
<dbReference type="Proteomes" id="UP000813444">
    <property type="component" value="Unassembled WGS sequence"/>
</dbReference>
<dbReference type="OrthoDB" id="4388755at2759"/>
<evidence type="ECO:0000256" key="1">
    <source>
        <dbReference type="SAM" id="SignalP"/>
    </source>
</evidence>
<name>A0A8K0SPX9_9HYPO</name>
<comment type="caution">
    <text evidence="3">The sequence shown here is derived from an EMBL/GenBank/DDBJ whole genome shotgun (WGS) entry which is preliminary data.</text>
</comment>
<evidence type="ECO:0000313" key="3">
    <source>
        <dbReference type="EMBL" id="KAH7316673.1"/>
    </source>
</evidence>
<feature type="domain" description="PA14" evidence="2">
    <location>
        <begin position="78"/>
        <end position="242"/>
    </location>
</feature>
<organism evidence="3 4">
    <name type="scientific">Stachybotrys elegans</name>
    <dbReference type="NCBI Taxonomy" id="80388"/>
    <lineage>
        <taxon>Eukaryota</taxon>
        <taxon>Fungi</taxon>
        <taxon>Dikarya</taxon>
        <taxon>Ascomycota</taxon>
        <taxon>Pezizomycotina</taxon>
        <taxon>Sordariomycetes</taxon>
        <taxon>Hypocreomycetidae</taxon>
        <taxon>Hypocreales</taxon>
        <taxon>Stachybotryaceae</taxon>
        <taxon>Stachybotrys</taxon>
    </lineage>
</organism>
<reference evidence="3" key="1">
    <citation type="journal article" date="2021" name="Nat. Commun.">
        <title>Genetic determinants of endophytism in the Arabidopsis root mycobiome.</title>
        <authorList>
            <person name="Mesny F."/>
            <person name="Miyauchi S."/>
            <person name="Thiergart T."/>
            <person name="Pickel B."/>
            <person name="Atanasova L."/>
            <person name="Karlsson M."/>
            <person name="Huettel B."/>
            <person name="Barry K.W."/>
            <person name="Haridas S."/>
            <person name="Chen C."/>
            <person name="Bauer D."/>
            <person name="Andreopoulos W."/>
            <person name="Pangilinan J."/>
            <person name="LaButti K."/>
            <person name="Riley R."/>
            <person name="Lipzen A."/>
            <person name="Clum A."/>
            <person name="Drula E."/>
            <person name="Henrissat B."/>
            <person name="Kohler A."/>
            <person name="Grigoriev I.V."/>
            <person name="Martin F.M."/>
            <person name="Hacquard S."/>
        </authorList>
    </citation>
    <scope>NUCLEOTIDE SEQUENCE</scope>
    <source>
        <strain evidence="3">MPI-CAGE-CH-0235</strain>
    </source>
</reference>
<dbReference type="AlphaFoldDB" id="A0A8K0SPX9"/>
<proteinExistence type="predicted"/>
<protein>
    <submittedName>
        <fullName evidence="3">GLEYA domain-containing protein</fullName>
    </submittedName>
</protein>
<dbReference type="Gene3D" id="2.60.120.1560">
    <property type="match status" value="1"/>
</dbReference>
<dbReference type="EMBL" id="JAGPNK010000008">
    <property type="protein sequence ID" value="KAH7316673.1"/>
    <property type="molecule type" value="Genomic_DNA"/>
</dbReference>
<gene>
    <name evidence="3" type="ORF">B0I35DRAFT_433713</name>
</gene>
<dbReference type="PROSITE" id="PS51820">
    <property type="entry name" value="PA14"/>
    <property type="match status" value="1"/>
</dbReference>
<keyword evidence="1" id="KW-0732">Signal</keyword>